<feature type="region of interest" description="Disordered" evidence="2">
    <location>
        <begin position="1063"/>
        <end position="1241"/>
    </location>
</feature>
<keyword evidence="3" id="KW-1133">Transmembrane helix</keyword>
<gene>
    <name evidence="5" type="primary">19</name>
    <name evidence="5" type="ORF">SEA_AMINAY_19</name>
</gene>
<keyword evidence="1" id="KW-1188">Viral release from host cell</keyword>
<protein>
    <submittedName>
        <fullName evidence="5">Tape measure protein</fullName>
    </submittedName>
</protein>
<feature type="transmembrane region" description="Helical" evidence="3">
    <location>
        <begin position="598"/>
        <end position="616"/>
    </location>
</feature>
<reference evidence="6" key="1">
    <citation type="submission" date="2018-06" db="EMBL/GenBank/DDBJ databases">
        <authorList>
            <person name="Zhirakovskaya E."/>
        </authorList>
    </citation>
    <scope>NUCLEOTIDE SEQUENCE [LARGE SCALE GENOMIC DNA]</scope>
</reference>
<feature type="compositionally biased region" description="Low complexity" evidence="2">
    <location>
        <begin position="1129"/>
        <end position="1152"/>
    </location>
</feature>
<feature type="region of interest" description="Disordered" evidence="2">
    <location>
        <begin position="38"/>
        <end position="68"/>
    </location>
</feature>
<keyword evidence="3" id="KW-0812">Transmembrane</keyword>
<accession>A0A345KV05</accession>
<proteinExistence type="predicted"/>
<feature type="region of interest" description="Disordered" evidence="2">
    <location>
        <begin position="1371"/>
        <end position="1433"/>
    </location>
</feature>
<feature type="compositionally biased region" description="Gly residues" evidence="2">
    <location>
        <begin position="1070"/>
        <end position="1081"/>
    </location>
</feature>
<feature type="transmembrane region" description="Helical" evidence="3">
    <location>
        <begin position="705"/>
        <end position="725"/>
    </location>
</feature>
<dbReference type="GeneID" id="60321580"/>
<evidence type="ECO:0000256" key="3">
    <source>
        <dbReference type="SAM" id="Phobius"/>
    </source>
</evidence>
<feature type="transmembrane region" description="Helical" evidence="3">
    <location>
        <begin position="737"/>
        <end position="761"/>
    </location>
</feature>
<feature type="domain" description="Tape measure protein N-terminal" evidence="4">
    <location>
        <begin position="148"/>
        <end position="325"/>
    </location>
</feature>
<feature type="compositionally biased region" description="Gly residues" evidence="2">
    <location>
        <begin position="1104"/>
        <end position="1128"/>
    </location>
</feature>
<keyword evidence="3" id="KW-0472">Membrane</keyword>
<feature type="compositionally biased region" description="Basic and acidic residues" evidence="2">
    <location>
        <begin position="1158"/>
        <end position="1230"/>
    </location>
</feature>
<dbReference type="Proteomes" id="UP000259472">
    <property type="component" value="Segment"/>
</dbReference>
<dbReference type="GO" id="GO:0098003">
    <property type="term" value="P:viral tail assembly"/>
    <property type="evidence" value="ECO:0007669"/>
    <property type="project" value="UniProtKB-KW"/>
</dbReference>
<keyword evidence="6" id="KW-1185">Reference proteome</keyword>
<evidence type="ECO:0000256" key="2">
    <source>
        <dbReference type="SAM" id="MobiDB-lite"/>
    </source>
</evidence>
<evidence type="ECO:0000313" key="6">
    <source>
        <dbReference type="Proteomes" id="UP000259472"/>
    </source>
</evidence>
<dbReference type="RefSeq" id="YP_009950169.1">
    <property type="nucleotide sequence ID" value="NC_051588.1"/>
</dbReference>
<dbReference type="Pfam" id="PF20155">
    <property type="entry name" value="TMP_3"/>
    <property type="match status" value="1"/>
</dbReference>
<dbReference type="InterPro" id="IPR013491">
    <property type="entry name" value="Tape_meas_N"/>
</dbReference>
<evidence type="ECO:0000313" key="5">
    <source>
        <dbReference type="EMBL" id="AXH46857.1"/>
    </source>
</evidence>
<dbReference type="EMBL" id="MH509442">
    <property type="protein sequence ID" value="AXH46857.1"/>
    <property type="molecule type" value="Genomic_DNA"/>
</dbReference>
<evidence type="ECO:0000256" key="1">
    <source>
        <dbReference type="ARBA" id="ARBA00022465"/>
    </source>
</evidence>
<dbReference type="NCBIfam" id="TIGR02675">
    <property type="entry name" value="tape_meas_nterm"/>
    <property type="match status" value="1"/>
</dbReference>
<organism evidence="5 6">
    <name type="scientific">Mycobacterium phage Aminay</name>
    <dbReference type="NCBI Taxonomy" id="2250291"/>
    <lineage>
        <taxon>Viruses</taxon>
        <taxon>Duplodnaviria</taxon>
        <taxon>Heunggongvirae</taxon>
        <taxon>Uroviricota</taxon>
        <taxon>Caudoviricetes</taxon>
        <taxon>Weiservirinae</taxon>
        <taxon>Aminayvirus</taxon>
        <taxon>Aminayvirus aminay</taxon>
    </lineage>
</organism>
<sequence length="1433" mass="145581">MAGVYYLTILPETSKLVPGIKRELSSAERGLTITPTINTRGAKDAGRSAGRDVQQGIESSGGADVGRMIRTDGARSAGQRAGDEVNAGLQSADIGRGVSGQLESNLASGARAAGSRVGGLLMTGLKATAAVGGTVVAAGVTGAIASGMKRLTAIDDAKFKLQGLGNDTQKVQAIMDNALVAVKGTAFGLDEAATTAASAVAAGIDPGEKLTNYLKLTADTAAIAGTSLADMGSIFNKVQTSGKAFTGDLNMLSDRGLPVFQWLQEEYKVSGEELSKMVSDGKVDAATFQRVVAERIGGASAKMGGSVRGTLSNLKASYSRFGAELSGPLFAAVMPLAQSMTAVFDSVTAQIKPVLADITAKVTPWAQQMGDKITAWFKGGGLERIVGWFGRLRDSIANLTAGGGDATMDRLSTAAQGLGPALKDAGPALQSIGSGLGAFGQAIAAVGPQTISAIMVPAMNLLGSALRFVADNASWAVPMIVGLGGAFLVLRAGAQTLGPMVALWNNIMGAVRTPLILAQTAAIRQQAAAMTQLSVTLGTNTVAQNMNTTAQSAGAAATIRGRIASMGAAIAMRAQAVATRAVTAAQWLLNAALTANPIGIVIAAVVAVGAALWAFFTKTKVGRELWSKLWAGIKAVAMPVWAWIKDTLGKIWEQLKPSFQALGAAAKQIFGSIGTAIRTVWTAIQPAIAAVGRFYKAFLATELKVALAVLKGIGAAIGAVVRFIAPAIPVIARFAQAFIVGGFQTAGVILKALGATIGWLWQNVAMPAFSAIGTGISTMWAGAKIVWDAFTTAVQWVGDKVQWLWTAVAVPAFEAIKGAALGFWDGVKGVWDMFTGALQTVGDKLGGFKDNLVTAFNTIKDTVLGVWNSIKDIWDKFTNVGGTILKTVIDTVTPGAATGGQVLAGYAGGGQIRGPGTGTSDSLLGLPAMVKVSNGEFIVNAAATSRYLPLLQALNAGQLALPGYADGGLVSAEQLVDFAKGVEGQPYKWAGTNWGDCSGAVSAIANYATGRDPFSSRFATATEAAELEARGFKPGIGPAGSLSIGWFNGGPYGGHTAATLPDGTNFEMGGARGNGQFGGSAAGAADSQFTNQMHLPPEWFSGMDGVGGSTIGGSTGAGGSSAGGGGGSYRSATSAELSSSSSKVDSAKTAAKNADQSVADHEYSVKKAQDRLDEAKAKGKGVEDAQHSLDKATRELADAREAQAKKQQKLTDAEAADKELRTKGKYEKGKAGSSSKSGGLSGEDFGKTFVSGMLESIGLDGSLFSNPLEWPSVKSAMAGINFFGGLLSGKGSEDGTDAGTAGAASPGGFAAGAADAVGLGGLLSVLPSPSDMAGATGTDAAGWTAQSGSPVLAPGQYNPATVGVNSVASPAGPADVLSAFAPHGPLPGPANAQGGPVDNSININNPQGDVPPAWRDQVRSEQNQRTRTTKVNG</sequence>
<dbReference type="KEGG" id="vg:60321580"/>
<name>A0A345KV05_9CAUD</name>
<keyword evidence="1" id="KW-1245">Viral tail assembly</keyword>
<feature type="compositionally biased region" description="Basic and acidic residues" evidence="2">
    <location>
        <begin position="41"/>
        <end position="50"/>
    </location>
</feature>
<evidence type="ECO:0000259" key="4">
    <source>
        <dbReference type="Pfam" id="PF20155"/>
    </source>
</evidence>